<accession>A0ABQ3U9H0</accession>
<evidence type="ECO:0000256" key="1">
    <source>
        <dbReference type="SAM" id="MobiDB-lite"/>
    </source>
</evidence>
<reference evidence="2" key="1">
    <citation type="submission" date="2024-05" db="EMBL/GenBank/DDBJ databases">
        <title>Whole genome shotgun sequence of Streptomyces hygroscopicus NBRC 113678.</title>
        <authorList>
            <person name="Komaki H."/>
            <person name="Tamura T."/>
        </authorList>
    </citation>
    <scope>NUCLEOTIDE SEQUENCE</scope>
    <source>
        <strain evidence="2">N11-34</strain>
    </source>
</reference>
<name>A0ABQ3U9H0_STRHY</name>
<evidence type="ECO:0000313" key="3">
    <source>
        <dbReference type="Proteomes" id="UP001054854"/>
    </source>
</evidence>
<keyword evidence="3" id="KW-1185">Reference proteome</keyword>
<dbReference type="Proteomes" id="UP001054854">
    <property type="component" value="Unassembled WGS sequence"/>
</dbReference>
<feature type="compositionally biased region" description="Low complexity" evidence="1">
    <location>
        <begin position="81"/>
        <end position="92"/>
    </location>
</feature>
<feature type="region of interest" description="Disordered" evidence="1">
    <location>
        <begin position="53"/>
        <end position="100"/>
    </location>
</feature>
<evidence type="ECO:0000313" key="2">
    <source>
        <dbReference type="EMBL" id="GHJ32242.1"/>
    </source>
</evidence>
<proteinExistence type="predicted"/>
<protein>
    <submittedName>
        <fullName evidence="2">Uncharacterized protein</fullName>
    </submittedName>
</protein>
<organism evidence="2 3">
    <name type="scientific">Streptomyces hygroscopicus</name>
    <dbReference type="NCBI Taxonomy" id="1912"/>
    <lineage>
        <taxon>Bacteria</taxon>
        <taxon>Bacillati</taxon>
        <taxon>Actinomycetota</taxon>
        <taxon>Actinomycetes</taxon>
        <taxon>Kitasatosporales</taxon>
        <taxon>Streptomycetaceae</taxon>
        <taxon>Streptomyces</taxon>
        <taxon>Streptomyces violaceusniger group</taxon>
    </lineage>
</organism>
<comment type="caution">
    <text evidence="2">The sequence shown here is derived from an EMBL/GenBank/DDBJ whole genome shotgun (WGS) entry which is preliminary data.</text>
</comment>
<dbReference type="EMBL" id="BNEK01000005">
    <property type="protein sequence ID" value="GHJ32242.1"/>
    <property type="molecule type" value="Genomic_DNA"/>
</dbReference>
<sequence>MAQELRGAGGGARGAVRARRAIRRAVWAVGSRRAVWARSRCDSGAYRSSGAFRSSGAVRSVGTPDASEPWPSPVPRARGTSSAAPAPASAASVGGVIAHG</sequence>
<gene>
    <name evidence="2" type="ORF">TPA0910_66750</name>
</gene>